<evidence type="ECO:0000313" key="4">
    <source>
        <dbReference type="Proteomes" id="UP000199592"/>
    </source>
</evidence>
<evidence type="ECO:0000256" key="1">
    <source>
        <dbReference type="SAM" id="Coils"/>
    </source>
</evidence>
<proteinExistence type="predicted"/>
<sequence length="250" mass="29374">MLKFFRKIRQDLLSEGKTKKYLQYAIGEIILVVIGILIALQINNWNENRKDDQMEIEVLREIAENLEEDILSLENDVYLNQGAIKNIHILENALENVETVPDSLKRRFGLVTFSATYTLKWSGYKNLSNIGFHILANDSIRESITNLYETYYSFIKERETSAKKTTYEYVIPRYLEYFEDLKTERNTSGSIPSKLYSPKDFIALKNDPEFLRLLHYSEQIKEDNLYDLGLTLDQIKNTKTLIDTYLERID</sequence>
<dbReference type="RefSeq" id="WP_090296266.1">
    <property type="nucleotide sequence ID" value="NZ_FNKI01000002.1"/>
</dbReference>
<gene>
    <name evidence="3" type="ORF">SAMN04487892_1066</name>
</gene>
<keyword evidence="1" id="KW-0175">Coiled coil</keyword>
<dbReference type="Proteomes" id="UP000199592">
    <property type="component" value="Unassembled WGS sequence"/>
</dbReference>
<feature type="transmembrane region" description="Helical" evidence="2">
    <location>
        <begin position="21"/>
        <end position="40"/>
    </location>
</feature>
<dbReference type="OrthoDB" id="821805at2"/>
<dbReference type="EMBL" id="FNMY01000001">
    <property type="protein sequence ID" value="SDW30193.1"/>
    <property type="molecule type" value="Genomic_DNA"/>
</dbReference>
<evidence type="ECO:0000313" key="3">
    <source>
        <dbReference type="EMBL" id="SDW30193.1"/>
    </source>
</evidence>
<name>A0A1H2SET2_9FLAO</name>
<dbReference type="InterPro" id="IPR045749">
    <property type="entry name" value="DUF6090"/>
</dbReference>
<keyword evidence="4" id="KW-1185">Reference proteome</keyword>
<accession>A0A1H2SET2</accession>
<dbReference type="AlphaFoldDB" id="A0A1H2SET2"/>
<dbReference type="Pfam" id="PF19578">
    <property type="entry name" value="DUF6090"/>
    <property type="match status" value="1"/>
</dbReference>
<protein>
    <submittedName>
        <fullName evidence="3">Uncharacterized protein</fullName>
    </submittedName>
</protein>
<reference evidence="4" key="1">
    <citation type="submission" date="2016-10" db="EMBL/GenBank/DDBJ databases">
        <authorList>
            <person name="Varghese N."/>
            <person name="Submissions S."/>
        </authorList>
    </citation>
    <scope>NUCLEOTIDE SEQUENCE [LARGE SCALE GENOMIC DNA]</scope>
    <source>
        <strain evidence="4">DSM 25030</strain>
    </source>
</reference>
<keyword evidence="2" id="KW-0812">Transmembrane</keyword>
<evidence type="ECO:0000256" key="2">
    <source>
        <dbReference type="SAM" id="Phobius"/>
    </source>
</evidence>
<keyword evidence="2" id="KW-1133">Transmembrane helix</keyword>
<organism evidence="3 4">
    <name type="scientific">Flagellimonas zhangzhouensis</name>
    <dbReference type="NCBI Taxonomy" id="1073328"/>
    <lineage>
        <taxon>Bacteria</taxon>
        <taxon>Pseudomonadati</taxon>
        <taxon>Bacteroidota</taxon>
        <taxon>Flavobacteriia</taxon>
        <taxon>Flavobacteriales</taxon>
        <taxon>Flavobacteriaceae</taxon>
        <taxon>Flagellimonas</taxon>
    </lineage>
</organism>
<keyword evidence="2" id="KW-0472">Membrane</keyword>
<feature type="coiled-coil region" evidence="1">
    <location>
        <begin position="49"/>
        <end position="76"/>
    </location>
</feature>
<dbReference type="STRING" id="1073328.SAMN05216294_2420"/>